<evidence type="ECO:0000313" key="2">
    <source>
        <dbReference type="EMBL" id="KAH7272687.1"/>
    </source>
</evidence>
<sequence>MGSYAVFTLVVVAQLSFLIMTFTFESPMEMQKAYCVIPGLVGSESDVDGTGPDLVPTFASHTYTPFLSQLAGT</sequence>
<reference evidence="2" key="1">
    <citation type="journal article" date="2021" name="Nat. Commun.">
        <title>Genetic determinants of endophytism in the Arabidopsis root mycobiome.</title>
        <authorList>
            <person name="Mesny F."/>
            <person name="Miyauchi S."/>
            <person name="Thiergart T."/>
            <person name="Pickel B."/>
            <person name="Atanasova L."/>
            <person name="Karlsson M."/>
            <person name="Huettel B."/>
            <person name="Barry K.W."/>
            <person name="Haridas S."/>
            <person name="Chen C."/>
            <person name="Bauer D."/>
            <person name="Andreopoulos W."/>
            <person name="Pangilinan J."/>
            <person name="LaButti K."/>
            <person name="Riley R."/>
            <person name="Lipzen A."/>
            <person name="Clum A."/>
            <person name="Drula E."/>
            <person name="Henrissat B."/>
            <person name="Kohler A."/>
            <person name="Grigoriev I.V."/>
            <person name="Martin F.M."/>
            <person name="Hacquard S."/>
        </authorList>
    </citation>
    <scope>NUCLEOTIDE SEQUENCE</scope>
    <source>
        <strain evidence="2">FSSC 5 MPI-SDFR-AT-0091</strain>
    </source>
</reference>
<protein>
    <submittedName>
        <fullName evidence="2">Uncharacterized protein</fullName>
    </submittedName>
</protein>
<dbReference type="AlphaFoldDB" id="A0A9P9L1U4"/>
<name>A0A9P9L1U4_FUSSL</name>
<keyword evidence="3" id="KW-1185">Reference proteome</keyword>
<proteinExistence type="predicted"/>
<gene>
    <name evidence="2" type="ORF">B0J15DRAFT_482571</name>
</gene>
<dbReference type="Proteomes" id="UP000736672">
    <property type="component" value="Unassembled WGS sequence"/>
</dbReference>
<organism evidence="2 3">
    <name type="scientific">Fusarium solani</name>
    <name type="common">Filamentous fungus</name>
    <dbReference type="NCBI Taxonomy" id="169388"/>
    <lineage>
        <taxon>Eukaryota</taxon>
        <taxon>Fungi</taxon>
        <taxon>Dikarya</taxon>
        <taxon>Ascomycota</taxon>
        <taxon>Pezizomycotina</taxon>
        <taxon>Sordariomycetes</taxon>
        <taxon>Hypocreomycetidae</taxon>
        <taxon>Hypocreales</taxon>
        <taxon>Nectriaceae</taxon>
        <taxon>Fusarium</taxon>
        <taxon>Fusarium solani species complex</taxon>
    </lineage>
</organism>
<comment type="caution">
    <text evidence="2">The sequence shown here is derived from an EMBL/GenBank/DDBJ whole genome shotgun (WGS) entry which is preliminary data.</text>
</comment>
<keyword evidence="1" id="KW-0812">Transmembrane</keyword>
<accession>A0A9P9L1U4</accession>
<feature type="transmembrane region" description="Helical" evidence="1">
    <location>
        <begin position="6"/>
        <end position="24"/>
    </location>
</feature>
<keyword evidence="1" id="KW-1133">Transmembrane helix</keyword>
<evidence type="ECO:0000256" key="1">
    <source>
        <dbReference type="SAM" id="Phobius"/>
    </source>
</evidence>
<dbReference type="EMBL" id="JAGTJS010000003">
    <property type="protein sequence ID" value="KAH7272687.1"/>
    <property type="molecule type" value="Genomic_DNA"/>
</dbReference>
<evidence type="ECO:0000313" key="3">
    <source>
        <dbReference type="Proteomes" id="UP000736672"/>
    </source>
</evidence>
<keyword evidence="1" id="KW-0472">Membrane</keyword>